<comment type="caution">
    <text evidence="1">The sequence shown here is derived from an EMBL/GenBank/DDBJ whole genome shotgun (WGS) entry which is preliminary data.</text>
</comment>
<gene>
    <name evidence="1" type="ORF">IC229_11405</name>
</gene>
<protein>
    <submittedName>
        <fullName evidence="1">Uncharacterized protein</fullName>
    </submittedName>
</protein>
<sequence length="98" mass="11259">MQEKQADRHWQTIEIPADEFNHRLNQLIETHSPTGALFSRLALIHQVAKAYAVEAVNQLNVTSTEIEIEEITDPPLYGYMPDDGPVIIQFRQIERGFL</sequence>
<dbReference type="RefSeq" id="WP_190887090.1">
    <property type="nucleotide sequence ID" value="NZ_JACWZY010000007.1"/>
</dbReference>
<dbReference type="Proteomes" id="UP000598820">
    <property type="component" value="Unassembled WGS sequence"/>
</dbReference>
<evidence type="ECO:0000313" key="2">
    <source>
        <dbReference type="Proteomes" id="UP000598820"/>
    </source>
</evidence>
<organism evidence="1 2">
    <name type="scientific">Spirosoma profusum</name>
    <dbReference type="NCBI Taxonomy" id="2771354"/>
    <lineage>
        <taxon>Bacteria</taxon>
        <taxon>Pseudomonadati</taxon>
        <taxon>Bacteroidota</taxon>
        <taxon>Cytophagia</taxon>
        <taxon>Cytophagales</taxon>
        <taxon>Cytophagaceae</taxon>
        <taxon>Spirosoma</taxon>
    </lineage>
</organism>
<reference evidence="1" key="1">
    <citation type="submission" date="2020-09" db="EMBL/GenBank/DDBJ databases">
        <authorList>
            <person name="Kim M.K."/>
        </authorList>
    </citation>
    <scope>NUCLEOTIDE SEQUENCE</scope>
    <source>
        <strain evidence="1">BT702</strain>
    </source>
</reference>
<evidence type="ECO:0000313" key="1">
    <source>
        <dbReference type="EMBL" id="MBD2701246.1"/>
    </source>
</evidence>
<keyword evidence="2" id="KW-1185">Reference proteome</keyword>
<dbReference type="EMBL" id="JACWZY010000007">
    <property type="protein sequence ID" value="MBD2701246.1"/>
    <property type="molecule type" value="Genomic_DNA"/>
</dbReference>
<name>A0A927AQV9_9BACT</name>
<dbReference type="AlphaFoldDB" id="A0A927AQV9"/>
<accession>A0A927AQV9</accession>
<proteinExistence type="predicted"/>